<dbReference type="InterPro" id="IPR021150">
    <property type="entry name" value="Ubiq_cyt_c_chap"/>
</dbReference>
<evidence type="ECO:0000256" key="1">
    <source>
        <dbReference type="ARBA" id="ARBA00006407"/>
    </source>
</evidence>
<dbReference type="Pfam" id="PF03981">
    <property type="entry name" value="Ubiq_cyt_C_chap"/>
    <property type="match status" value="1"/>
</dbReference>
<gene>
    <name evidence="4" type="ORF">EI97DRAFT_432024</name>
</gene>
<feature type="compositionally biased region" description="Polar residues" evidence="2">
    <location>
        <begin position="22"/>
        <end position="35"/>
    </location>
</feature>
<evidence type="ECO:0000259" key="3">
    <source>
        <dbReference type="Pfam" id="PF03981"/>
    </source>
</evidence>
<reference evidence="4" key="1">
    <citation type="journal article" date="2020" name="Stud. Mycol.">
        <title>101 Dothideomycetes genomes: a test case for predicting lifestyles and emergence of pathogens.</title>
        <authorList>
            <person name="Haridas S."/>
            <person name="Albert R."/>
            <person name="Binder M."/>
            <person name="Bloem J."/>
            <person name="Labutti K."/>
            <person name="Salamov A."/>
            <person name="Andreopoulos B."/>
            <person name="Baker S."/>
            <person name="Barry K."/>
            <person name="Bills G."/>
            <person name="Bluhm B."/>
            <person name="Cannon C."/>
            <person name="Castanera R."/>
            <person name="Culley D."/>
            <person name="Daum C."/>
            <person name="Ezra D."/>
            <person name="Gonzalez J."/>
            <person name="Henrissat B."/>
            <person name="Kuo A."/>
            <person name="Liang C."/>
            <person name="Lipzen A."/>
            <person name="Lutzoni F."/>
            <person name="Magnuson J."/>
            <person name="Mondo S."/>
            <person name="Nolan M."/>
            <person name="Ohm R."/>
            <person name="Pangilinan J."/>
            <person name="Park H.-J."/>
            <person name="Ramirez L."/>
            <person name="Alfaro M."/>
            <person name="Sun H."/>
            <person name="Tritt A."/>
            <person name="Yoshinaga Y."/>
            <person name="Zwiers L.-H."/>
            <person name="Turgeon B."/>
            <person name="Goodwin S."/>
            <person name="Spatafora J."/>
            <person name="Crous P."/>
            <person name="Grigoriev I."/>
        </authorList>
    </citation>
    <scope>NUCLEOTIDE SEQUENCE</scope>
    <source>
        <strain evidence="4">CBS 379.55</strain>
    </source>
</reference>
<dbReference type="InterPro" id="IPR007129">
    <property type="entry name" value="Ubiqinol_cyt_c_chaperone_CPB3"/>
</dbReference>
<name>A0A6A6JN53_WESOR</name>
<dbReference type="EMBL" id="ML986489">
    <property type="protein sequence ID" value="KAF2277932.1"/>
    <property type="molecule type" value="Genomic_DNA"/>
</dbReference>
<dbReference type="PANTHER" id="PTHR12184">
    <property type="entry name" value="UBIQUINOL-CYTOCHROME C REDUCTASE COMPLEX ASSEMBLY FACTOR 1 FAMILY MEMBER"/>
    <property type="match status" value="1"/>
</dbReference>
<sequence>MASNYACRACSRALSRPPKLISQPSQLSRATSTHITAPLINKRTYSTAPPSPNPSPPPPPRWRAPGARKIAETLRKKAPIFTETYVAYGATGELFKKCAAPGAYTIPQATEKGAEIPTDEDGTHVGVGSGWWYDTLGLKPTFNNWAQITFLHMYMLQVRFRMFPSTHAPIWIQHLTNHAFAAAEDRLFVYHKFTQSSLRQRYLKNVFASWRAVLMAYDEGLVKGDAVLAAAVWRNLFGAREDVDAEKLAMIVGYMRREIRRLETTGDDDVAGGNWEFGPDPGAEAELVRREDRGMTAKEGPQQVQSGEAKA</sequence>
<feature type="region of interest" description="Disordered" evidence="2">
    <location>
        <begin position="18"/>
        <end position="62"/>
    </location>
</feature>
<dbReference type="GO" id="GO:0034551">
    <property type="term" value="P:mitochondrial respiratory chain complex III assembly"/>
    <property type="evidence" value="ECO:0007669"/>
    <property type="project" value="TreeGrafter"/>
</dbReference>
<evidence type="ECO:0000313" key="5">
    <source>
        <dbReference type="Proteomes" id="UP000800097"/>
    </source>
</evidence>
<dbReference type="RefSeq" id="XP_033655471.1">
    <property type="nucleotide sequence ID" value="XM_033798073.1"/>
</dbReference>
<dbReference type="Proteomes" id="UP000800097">
    <property type="component" value="Unassembled WGS sequence"/>
</dbReference>
<dbReference type="GeneID" id="54551248"/>
<organism evidence="4 5">
    <name type="scientific">Westerdykella ornata</name>
    <dbReference type="NCBI Taxonomy" id="318751"/>
    <lineage>
        <taxon>Eukaryota</taxon>
        <taxon>Fungi</taxon>
        <taxon>Dikarya</taxon>
        <taxon>Ascomycota</taxon>
        <taxon>Pezizomycotina</taxon>
        <taxon>Dothideomycetes</taxon>
        <taxon>Pleosporomycetidae</taxon>
        <taxon>Pleosporales</taxon>
        <taxon>Sporormiaceae</taxon>
        <taxon>Westerdykella</taxon>
    </lineage>
</organism>
<keyword evidence="5" id="KW-1185">Reference proteome</keyword>
<feature type="compositionally biased region" description="Polar residues" evidence="2">
    <location>
        <begin position="302"/>
        <end position="311"/>
    </location>
</feature>
<comment type="similarity">
    <text evidence="1">Belongs to the CBP3 family.</text>
</comment>
<accession>A0A6A6JN53</accession>
<feature type="compositionally biased region" description="Pro residues" evidence="2">
    <location>
        <begin position="49"/>
        <end position="62"/>
    </location>
</feature>
<proteinExistence type="inferred from homology"/>
<dbReference type="GO" id="GO:0005739">
    <property type="term" value="C:mitochondrion"/>
    <property type="evidence" value="ECO:0007669"/>
    <property type="project" value="TreeGrafter"/>
</dbReference>
<dbReference type="AlphaFoldDB" id="A0A6A6JN53"/>
<evidence type="ECO:0000256" key="2">
    <source>
        <dbReference type="SAM" id="MobiDB-lite"/>
    </source>
</evidence>
<feature type="region of interest" description="Disordered" evidence="2">
    <location>
        <begin position="270"/>
        <end position="311"/>
    </location>
</feature>
<evidence type="ECO:0000313" key="4">
    <source>
        <dbReference type="EMBL" id="KAF2277932.1"/>
    </source>
</evidence>
<dbReference type="OrthoDB" id="10253878at2759"/>
<feature type="domain" description="Ubiquinol-cytochrome c chaperone" evidence="3">
    <location>
        <begin position="135"/>
        <end position="277"/>
    </location>
</feature>
<dbReference type="PANTHER" id="PTHR12184:SF1">
    <property type="entry name" value="UBIQUINOL-CYTOCHROME-C REDUCTASE COMPLEX ASSEMBLY FACTOR 1"/>
    <property type="match status" value="1"/>
</dbReference>
<feature type="compositionally biased region" description="Basic and acidic residues" evidence="2">
    <location>
        <begin position="286"/>
        <end position="296"/>
    </location>
</feature>
<protein>
    <recommendedName>
        <fullName evidence="3">Ubiquinol-cytochrome c chaperone domain-containing protein</fullName>
    </recommendedName>
</protein>